<organism evidence="2 3">
    <name type="scientific">Halopelagius inordinatus</name>
    <dbReference type="NCBI Taxonomy" id="553467"/>
    <lineage>
        <taxon>Archaea</taxon>
        <taxon>Methanobacteriati</taxon>
        <taxon>Methanobacteriota</taxon>
        <taxon>Stenosarchaea group</taxon>
        <taxon>Halobacteria</taxon>
        <taxon>Halobacteriales</taxon>
        <taxon>Haloferacaceae</taxon>
    </lineage>
</organism>
<protein>
    <recommendedName>
        <fullName evidence="4">Rpa-associated protein</fullName>
    </recommendedName>
</protein>
<keyword evidence="3" id="KW-1185">Reference proteome</keyword>
<feature type="compositionally biased region" description="Acidic residues" evidence="1">
    <location>
        <begin position="542"/>
        <end position="569"/>
    </location>
</feature>
<feature type="compositionally biased region" description="Low complexity" evidence="1">
    <location>
        <begin position="476"/>
        <end position="485"/>
    </location>
</feature>
<feature type="region of interest" description="Disordered" evidence="1">
    <location>
        <begin position="299"/>
        <end position="569"/>
    </location>
</feature>
<evidence type="ECO:0000256" key="1">
    <source>
        <dbReference type="SAM" id="MobiDB-lite"/>
    </source>
</evidence>
<feature type="compositionally biased region" description="Acidic residues" evidence="1">
    <location>
        <begin position="305"/>
        <end position="316"/>
    </location>
</feature>
<reference evidence="3" key="1">
    <citation type="submission" date="2016-10" db="EMBL/GenBank/DDBJ databases">
        <authorList>
            <person name="Varghese N."/>
            <person name="Submissions S."/>
        </authorList>
    </citation>
    <scope>NUCLEOTIDE SEQUENCE [LARGE SCALE GENOMIC DNA]</scope>
    <source>
        <strain evidence="3">CGMCC 1.7739</strain>
    </source>
</reference>
<sequence length="627" mass="65039">MSVVENRREVAYRMFAAEFDDASLSYSEGDEERAPNYVVTPTGARVNRLFAVGVLTEIENVNEEVLRGRIVDPSGAFVTYAGQYQPEAMAFLDRATPPAFVSLTGKARTYQPEDSDRVFTSVRPESINDVDADTRDRWVVSAAEATLERVATFAAALEMDERGDDLRRALEARGVDESLATGIPMAIDHYGTTEHYLEAVRRLAVEALDLVSGDRESVSSLDVAPGDDGPDTLGSLPELDLGDYSPVEPAAEATDEDALEDELTAAETVESTVEDADGLAGEDAVSEADVAVADDAAADVQTADGDAETTDADETGAESRATDSPAAETAASDPEDATTTPEPVPDAGETAAEGVEETPEPAGDASSVVESDDAPTDPEPGASAGADATGDDADATEELGDFGGDEPADEDAPASSDELGDFATDESPTAESDELTANGADADSDSTDEAAAAPSTDEMYEMDEEERREVEEEFGTEFSTGTEVEAPGEADIDVAEGTSASDRASPDDVADADEVAGESGPASGGVDAETATTESESVETAAADESETVEADSDADESEPAADVNLEDAAVDVMSELDDGDGADREAVVAAVVDQYGADESDVEDAIEDALMGGKCYEPAEGTLKSI</sequence>
<dbReference type="EMBL" id="FOOQ01000001">
    <property type="protein sequence ID" value="SFG11883.1"/>
    <property type="molecule type" value="Genomic_DNA"/>
</dbReference>
<dbReference type="RefSeq" id="WP_092890525.1">
    <property type="nucleotide sequence ID" value="NZ_FOOQ01000001.1"/>
</dbReference>
<dbReference type="Gene3D" id="1.10.10.10">
    <property type="entry name" value="Winged helix-like DNA-binding domain superfamily/Winged helix DNA-binding domain"/>
    <property type="match status" value="1"/>
</dbReference>
<dbReference type="Proteomes" id="UP000198876">
    <property type="component" value="Unassembled WGS sequence"/>
</dbReference>
<feature type="compositionally biased region" description="Low complexity" evidence="1">
    <location>
        <begin position="526"/>
        <end position="541"/>
    </location>
</feature>
<dbReference type="InterPro" id="IPR036388">
    <property type="entry name" value="WH-like_DNA-bd_sf"/>
</dbReference>
<gene>
    <name evidence="2" type="ORF">SAMN04488063_1477</name>
</gene>
<dbReference type="STRING" id="553467.SAMN04488063_1477"/>
<proteinExistence type="predicted"/>
<dbReference type="OrthoDB" id="214631at2157"/>
<dbReference type="AlphaFoldDB" id="A0A1I2P8P7"/>
<name>A0A1I2P8P7_9EURY</name>
<accession>A0A1I2P8P7</accession>
<evidence type="ECO:0000313" key="3">
    <source>
        <dbReference type="Proteomes" id="UP000198876"/>
    </source>
</evidence>
<evidence type="ECO:0000313" key="2">
    <source>
        <dbReference type="EMBL" id="SFG11883.1"/>
    </source>
</evidence>
<feature type="region of interest" description="Disordered" evidence="1">
    <location>
        <begin position="214"/>
        <end position="260"/>
    </location>
</feature>
<evidence type="ECO:0008006" key="4">
    <source>
        <dbReference type="Google" id="ProtNLM"/>
    </source>
</evidence>
<feature type="compositionally biased region" description="Acidic residues" evidence="1">
    <location>
        <begin position="389"/>
        <end position="424"/>
    </location>
</feature>